<keyword evidence="4" id="KW-1015">Disulfide bond</keyword>
<dbReference type="InterPro" id="IPR014853">
    <property type="entry name" value="VWF/SSPO/ZAN-like_Cys-rich_dom"/>
</dbReference>
<dbReference type="SUPFAM" id="SSF57567">
    <property type="entry name" value="Serine protease inhibitors"/>
    <property type="match status" value="2"/>
</dbReference>
<dbReference type="InterPro" id="IPR050780">
    <property type="entry name" value="Mucin_vWF_Thrombospondin_sf"/>
</dbReference>
<comment type="caution">
    <text evidence="6">The sequence shown here is derived from an EMBL/GenBank/DDBJ whole genome shotgun (WGS) entry which is preliminary data.</text>
</comment>
<reference evidence="6" key="1">
    <citation type="submission" date="2020-11" db="EMBL/GenBank/DDBJ databases">
        <authorList>
            <person name="Whitehead M."/>
        </authorList>
    </citation>
    <scope>NUCLEOTIDE SEQUENCE</scope>
    <source>
        <strain evidence="6">EGII</strain>
    </source>
</reference>
<proteinExistence type="inferred from homology"/>
<dbReference type="GO" id="GO:0004867">
    <property type="term" value="F:serine-type endopeptidase inhibitor activity"/>
    <property type="evidence" value="ECO:0007669"/>
    <property type="project" value="UniProtKB-KW"/>
</dbReference>
<keyword evidence="7" id="KW-1185">Reference proteome</keyword>
<dbReference type="OrthoDB" id="6262482at2759"/>
<dbReference type="EMBL" id="CAJHJT010000034">
    <property type="protein sequence ID" value="CAD7005473.1"/>
    <property type="molecule type" value="Genomic_DNA"/>
</dbReference>
<sequence>MGQCSYYLLKTARCLWRRRMLHVPGRSLRISIWLPLQIILLAQNQSPYVYVEEWRAAQYTLVELYDCRVSRGHTNWGDGISRVISMHRLVTAIRPLAFVVPSTQTHKMILTPEGDIETAVEPFADKWRTKDTCDFPTETIPGPHPCSANPGKRENAEKYCNWIMDDIFQDCHWTVEPEQYYEDCLYDVCACKDEPDKCFCPILAAYGNECTRQGIKTGWRMAVKECAMKCPMGQVYDECGDTCARTCSDLASKNSCKKECVEGCRCPHGEYLNENNECVPQQKCPCTYDGTSFKAGYKEHMHEWLWECEDAEPGDDEKYPPSSQLRAECANRPFAEFSKCAPKEPKTCKNMHEYAENLEDCTPGCVCMTGYVFDTSRKACVLPENCSCHHGGKSYSDGDKIKEDCNLWAFVRVELDVLFEWLWLHLLCLG</sequence>
<keyword evidence="2" id="KW-0646">Protease inhibitor</keyword>
<dbReference type="Gene3D" id="2.10.25.10">
    <property type="entry name" value="Laminin"/>
    <property type="match status" value="2"/>
</dbReference>
<evidence type="ECO:0000313" key="7">
    <source>
        <dbReference type="Proteomes" id="UP000606786"/>
    </source>
</evidence>
<protein>
    <submittedName>
        <fullName evidence="6">(Mediterranean fruit fly) hypothetical protein</fullName>
    </submittedName>
</protein>
<dbReference type="PANTHER" id="PTHR11339">
    <property type="entry name" value="EXTRACELLULAR MATRIX GLYCOPROTEIN RELATED"/>
    <property type="match status" value="1"/>
</dbReference>
<dbReference type="Proteomes" id="UP000606786">
    <property type="component" value="Unassembled WGS sequence"/>
</dbReference>
<dbReference type="InterPro" id="IPR036084">
    <property type="entry name" value="Ser_inhib-like_sf"/>
</dbReference>
<evidence type="ECO:0000256" key="1">
    <source>
        <dbReference type="ARBA" id="ARBA00007611"/>
    </source>
</evidence>
<dbReference type="PANTHER" id="PTHR11339:SF386">
    <property type="entry name" value="HEMOLECTIN, ISOFORM A"/>
    <property type="match status" value="1"/>
</dbReference>
<evidence type="ECO:0000259" key="5">
    <source>
        <dbReference type="SMART" id="SM00832"/>
    </source>
</evidence>
<evidence type="ECO:0000256" key="4">
    <source>
        <dbReference type="ARBA" id="ARBA00023157"/>
    </source>
</evidence>
<evidence type="ECO:0000313" key="6">
    <source>
        <dbReference type="EMBL" id="CAD7005473.1"/>
    </source>
</evidence>
<keyword evidence="3" id="KW-0722">Serine protease inhibitor</keyword>
<dbReference type="GO" id="GO:0005615">
    <property type="term" value="C:extracellular space"/>
    <property type="evidence" value="ECO:0007669"/>
    <property type="project" value="TreeGrafter"/>
</dbReference>
<organism evidence="6 7">
    <name type="scientific">Ceratitis capitata</name>
    <name type="common">Mediterranean fruit fly</name>
    <name type="synonym">Tephritis capitata</name>
    <dbReference type="NCBI Taxonomy" id="7213"/>
    <lineage>
        <taxon>Eukaryota</taxon>
        <taxon>Metazoa</taxon>
        <taxon>Ecdysozoa</taxon>
        <taxon>Arthropoda</taxon>
        <taxon>Hexapoda</taxon>
        <taxon>Insecta</taxon>
        <taxon>Pterygota</taxon>
        <taxon>Neoptera</taxon>
        <taxon>Endopterygota</taxon>
        <taxon>Diptera</taxon>
        <taxon>Brachycera</taxon>
        <taxon>Muscomorpha</taxon>
        <taxon>Tephritoidea</taxon>
        <taxon>Tephritidae</taxon>
        <taxon>Ceratitis</taxon>
        <taxon>Ceratitis</taxon>
    </lineage>
</organism>
<evidence type="ECO:0000256" key="3">
    <source>
        <dbReference type="ARBA" id="ARBA00022900"/>
    </source>
</evidence>
<name>A0A811V7B2_CERCA</name>
<dbReference type="GO" id="GO:0031012">
    <property type="term" value="C:extracellular matrix"/>
    <property type="evidence" value="ECO:0007669"/>
    <property type="project" value="TreeGrafter"/>
</dbReference>
<comment type="similarity">
    <text evidence="1">Belongs to the serine protease inhibitor-like (TIL domain-containing) family.</text>
</comment>
<dbReference type="AlphaFoldDB" id="A0A811V7B2"/>
<dbReference type="FunFam" id="2.10.25.10:FF:000055">
    <property type="entry name" value="alpha-tectorin isoform X1"/>
    <property type="match status" value="1"/>
</dbReference>
<dbReference type="Pfam" id="PF01826">
    <property type="entry name" value="TIL"/>
    <property type="match status" value="2"/>
</dbReference>
<dbReference type="InterPro" id="IPR002919">
    <property type="entry name" value="TIL_dom"/>
</dbReference>
<dbReference type="Pfam" id="PF08742">
    <property type="entry name" value="C8"/>
    <property type="match status" value="1"/>
</dbReference>
<accession>A0A811V7B2</accession>
<gene>
    <name evidence="6" type="ORF">CCAP1982_LOCUS13833</name>
</gene>
<feature type="domain" description="VWF/SSPO/Zonadhesin-like cysteine-rich" evidence="5">
    <location>
        <begin position="153"/>
        <end position="227"/>
    </location>
</feature>
<dbReference type="SMART" id="SM00832">
    <property type="entry name" value="C8"/>
    <property type="match status" value="1"/>
</dbReference>
<dbReference type="CDD" id="cd19941">
    <property type="entry name" value="TIL"/>
    <property type="match status" value="2"/>
</dbReference>
<evidence type="ECO:0000256" key="2">
    <source>
        <dbReference type="ARBA" id="ARBA00022690"/>
    </source>
</evidence>